<evidence type="ECO:0000313" key="10">
    <source>
        <dbReference type="Proteomes" id="UP001501565"/>
    </source>
</evidence>
<dbReference type="CDD" id="cd00156">
    <property type="entry name" value="REC"/>
    <property type="match status" value="1"/>
</dbReference>
<evidence type="ECO:0000259" key="7">
    <source>
        <dbReference type="PROSITE" id="PS50109"/>
    </source>
</evidence>
<dbReference type="CDD" id="cd17546">
    <property type="entry name" value="REC_hyHK_CKI1_RcsC-like"/>
    <property type="match status" value="1"/>
</dbReference>
<dbReference type="SMART" id="SM00448">
    <property type="entry name" value="REC"/>
    <property type="match status" value="2"/>
</dbReference>
<evidence type="ECO:0000256" key="2">
    <source>
        <dbReference type="ARBA" id="ARBA00012438"/>
    </source>
</evidence>
<dbReference type="InterPro" id="IPR005467">
    <property type="entry name" value="His_kinase_dom"/>
</dbReference>
<evidence type="ECO:0000256" key="1">
    <source>
        <dbReference type="ARBA" id="ARBA00000085"/>
    </source>
</evidence>
<dbReference type="InterPro" id="IPR036890">
    <property type="entry name" value="HATPase_C_sf"/>
</dbReference>
<dbReference type="EC" id="2.7.13.3" evidence="2"/>
<comment type="caution">
    <text evidence="9">The sequence shown here is derived from an EMBL/GenBank/DDBJ whole genome shotgun (WGS) entry which is preliminary data.</text>
</comment>
<evidence type="ECO:0000313" key="9">
    <source>
        <dbReference type="EMBL" id="GAA3921559.1"/>
    </source>
</evidence>
<keyword evidence="6" id="KW-0812">Transmembrane</keyword>
<keyword evidence="6" id="KW-1133">Transmembrane helix</keyword>
<feature type="domain" description="Histidine kinase" evidence="7">
    <location>
        <begin position="292"/>
        <end position="514"/>
    </location>
</feature>
<dbReference type="InterPro" id="IPR011006">
    <property type="entry name" value="CheY-like_superfamily"/>
</dbReference>
<feature type="domain" description="Response regulatory" evidence="8">
    <location>
        <begin position="674"/>
        <end position="796"/>
    </location>
</feature>
<dbReference type="PROSITE" id="PS50110">
    <property type="entry name" value="RESPONSE_REGULATORY"/>
    <property type="match status" value="2"/>
</dbReference>
<comment type="catalytic activity">
    <reaction evidence="1">
        <text>ATP + protein L-histidine = ADP + protein N-phospho-L-histidine.</text>
        <dbReference type="EC" id="2.7.13.3"/>
    </reaction>
</comment>
<dbReference type="InterPro" id="IPR003594">
    <property type="entry name" value="HATPase_dom"/>
</dbReference>
<dbReference type="CDD" id="cd00082">
    <property type="entry name" value="HisKA"/>
    <property type="match status" value="1"/>
</dbReference>
<proteinExistence type="predicted"/>
<dbReference type="Gene3D" id="6.10.340.10">
    <property type="match status" value="1"/>
</dbReference>
<dbReference type="PANTHER" id="PTHR45339:SF1">
    <property type="entry name" value="HYBRID SIGNAL TRANSDUCTION HISTIDINE KINASE J"/>
    <property type="match status" value="1"/>
</dbReference>
<organism evidence="9 10">
    <name type="scientific">Litoribacillus peritrichatus</name>
    <dbReference type="NCBI Taxonomy" id="718191"/>
    <lineage>
        <taxon>Bacteria</taxon>
        <taxon>Pseudomonadati</taxon>
        <taxon>Pseudomonadota</taxon>
        <taxon>Gammaproteobacteria</taxon>
        <taxon>Oceanospirillales</taxon>
        <taxon>Oceanospirillaceae</taxon>
        <taxon>Litoribacillus</taxon>
    </lineage>
</organism>
<accession>A0ABP7MF42</accession>
<dbReference type="SUPFAM" id="SSF52172">
    <property type="entry name" value="CheY-like"/>
    <property type="match status" value="2"/>
</dbReference>
<dbReference type="CDD" id="cd16922">
    <property type="entry name" value="HATPase_EvgS-ArcB-TorS-like"/>
    <property type="match status" value="1"/>
</dbReference>
<evidence type="ECO:0000259" key="8">
    <source>
        <dbReference type="PROSITE" id="PS50110"/>
    </source>
</evidence>
<dbReference type="InterPro" id="IPR001789">
    <property type="entry name" value="Sig_transdc_resp-reg_receiver"/>
</dbReference>
<dbReference type="RefSeq" id="WP_344797431.1">
    <property type="nucleotide sequence ID" value="NZ_BAABBN010000004.1"/>
</dbReference>
<evidence type="ECO:0000256" key="5">
    <source>
        <dbReference type="PROSITE-ProRule" id="PRU00169"/>
    </source>
</evidence>
<sequence>MSKAFLANNSVAVQLLKVVFGLYCIVAVSVTLVHIVEEYRYTQETIEKELKSYQKIFGPVLAKALWNLDREQIKDIVAGLSEVPVVVGVQIERYREQQLVPMAATGTVISHAGTKGVISEEGSFKPFKSKGLEDLFAYEFPITYEVFGEEQQLGKAILYSDSSVVLDRVKLGFTFLVINALIKGVALWIIFWWMSQKILLRPLNILTRAITSVKFDTLSEFKVDLKTKQENELTIIERAFTQMVDELAKAKQRVLDFNKHLEEEVTQRTRDLIAAKEQAEEASKVKSGFLATMSHEIRTPMNGVQGMLHLLEKTDINKKQKHYLELANTSANALLTLINDILDFSKIEAGKLVLESEDFELDRFIINFADVMAPAIQMKGLEVVVDVTGLHHSWVKGDSVRIQQVLSNLVGNAIKFTSEGDILIRAESQAIKGSDEILLNMTVADTGIGIEPSIIPKLFESFSQADSSTTRKYGGTGLGLAISKQLCELMGGGMSATSIVGDGSSFQFCVVLHASEHVTEGKTPVLFDGRSCLIIDDHRQNSELMKKILGRWQMSVTAVSNLNEAVALQNGKDWVFDVILVDVAMSEYVSESTIIGFIKSIQEAHSLPVIFVRTLIDETDYAELEAINGIYEITKPVSPDALSEVMRLAFRQDVKKNLVESKQSNNPTINTDHRILLVEDNFINQQVASGILEGLGFRVDVADNGLVALNTLKNKTDLYYSLILMDCQMPEMDGYEATGRIRNGEGGSHFCATPIIALTANAMESDRDACINAGMSDYIKKPIEVSELLAALGRWLD</sequence>
<dbReference type="Pfam" id="PF00072">
    <property type="entry name" value="Response_reg"/>
    <property type="match status" value="2"/>
</dbReference>
<keyword evidence="10" id="KW-1185">Reference proteome</keyword>
<protein>
    <recommendedName>
        <fullName evidence="2">histidine kinase</fullName>
        <ecNumber evidence="2">2.7.13.3</ecNumber>
    </recommendedName>
</protein>
<dbReference type="InterPro" id="IPR003661">
    <property type="entry name" value="HisK_dim/P_dom"/>
</dbReference>
<feature type="transmembrane region" description="Helical" evidence="6">
    <location>
        <begin position="12"/>
        <end position="36"/>
    </location>
</feature>
<keyword evidence="6" id="KW-0472">Membrane</keyword>
<evidence type="ECO:0000256" key="4">
    <source>
        <dbReference type="ARBA" id="ARBA00023012"/>
    </source>
</evidence>
<dbReference type="Pfam" id="PF00512">
    <property type="entry name" value="HisKA"/>
    <property type="match status" value="1"/>
</dbReference>
<feature type="domain" description="Response regulatory" evidence="8">
    <location>
        <begin position="531"/>
        <end position="650"/>
    </location>
</feature>
<dbReference type="EMBL" id="BAABBN010000004">
    <property type="protein sequence ID" value="GAA3921559.1"/>
    <property type="molecule type" value="Genomic_DNA"/>
</dbReference>
<evidence type="ECO:0000256" key="6">
    <source>
        <dbReference type="SAM" id="Phobius"/>
    </source>
</evidence>
<dbReference type="Pfam" id="PF02518">
    <property type="entry name" value="HATPase_c"/>
    <property type="match status" value="1"/>
</dbReference>
<dbReference type="SUPFAM" id="SSF55874">
    <property type="entry name" value="ATPase domain of HSP90 chaperone/DNA topoisomerase II/histidine kinase"/>
    <property type="match status" value="1"/>
</dbReference>
<gene>
    <name evidence="9" type="ORF">GCM10022277_16780</name>
</gene>
<dbReference type="InterPro" id="IPR004358">
    <property type="entry name" value="Sig_transdc_His_kin-like_C"/>
</dbReference>
<dbReference type="SMART" id="SM00387">
    <property type="entry name" value="HATPase_c"/>
    <property type="match status" value="1"/>
</dbReference>
<dbReference type="Gene3D" id="3.30.565.10">
    <property type="entry name" value="Histidine kinase-like ATPase, C-terminal domain"/>
    <property type="match status" value="1"/>
</dbReference>
<dbReference type="Proteomes" id="UP001501565">
    <property type="component" value="Unassembled WGS sequence"/>
</dbReference>
<reference evidence="10" key="1">
    <citation type="journal article" date="2019" name="Int. J. Syst. Evol. Microbiol.">
        <title>The Global Catalogue of Microorganisms (GCM) 10K type strain sequencing project: providing services to taxonomists for standard genome sequencing and annotation.</title>
        <authorList>
            <consortium name="The Broad Institute Genomics Platform"/>
            <consortium name="The Broad Institute Genome Sequencing Center for Infectious Disease"/>
            <person name="Wu L."/>
            <person name="Ma J."/>
        </authorList>
    </citation>
    <scope>NUCLEOTIDE SEQUENCE [LARGE SCALE GENOMIC DNA]</scope>
    <source>
        <strain evidence="10">JCM 17551</strain>
    </source>
</reference>
<feature type="modified residue" description="4-aspartylphosphate" evidence="5">
    <location>
        <position position="582"/>
    </location>
</feature>
<keyword evidence="4" id="KW-0902">Two-component regulatory system</keyword>
<dbReference type="InterPro" id="IPR036097">
    <property type="entry name" value="HisK_dim/P_sf"/>
</dbReference>
<feature type="transmembrane region" description="Helical" evidence="6">
    <location>
        <begin position="171"/>
        <end position="194"/>
    </location>
</feature>
<feature type="modified residue" description="4-aspartylphosphate" evidence="5">
    <location>
        <position position="726"/>
    </location>
</feature>
<dbReference type="Gene3D" id="3.40.50.2300">
    <property type="match status" value="2"/>
</dbReference>
<dbReference type="SUPFAM" id="SSF47384">
    <property type="entry name" value="Homodimeric domain of signal transducing histidine kinase"/>
    <property type="match status" value="1"/>
</dbReference>
<dbReference type="Gene3D" id="1.10.287.130">
    <property type="match status" value="1"/>
</dbReference>
<name>A0ABP7MF42_9GAMM</name>
<evidence type="ECO:0000256" key="3">
    <source>
        <dbReference type="ARBA" id="ARBA00022553"/>
    </source>
</evidence>
<keyword evidence="3 5" id="KW-0597">Phosphoprotein</keyword>
<dbReference type="PRINTS" id="PR00344">
    <property type="entry name" value="BCTRLSENSOR"/>
</dbReference>
<dbReference type="SMART" id="SM00388">
    <property type="entry name" value="HisKA"/>
    <property type="match status" value="1"/>
</dbReference>
<dbReference type="PANTHER" id="PTHR45339">
    <property type="entry name" value="HYBRID SIGNAL TRANSDUCTION HISTIDINE KINASE J"/>
    <property type="match status" value="1"/>
</dbReference>
<dbReference type="PROSITE" id="PS50109">
    <property type="entry name" value="HIS_KIN"/>
    <property type="match status" value="1"/>
</dbReference>